<feature type="transmembrane region" description="Helical" evidence="1">
    <location>
        <begin position="181"/>
        <end position="199"/>
    </location>
</feature>
<feature type="transmembrane region" description="Helical" evidence="1">
    <location>
        <begin position="96"/>
        <end position="115"/>
    </location>
</feature>
<feature type="transmembrane region" description="Helical" evidence="1">
    <location>
        <begin position="67"/>
        <end position="89"/>
    </location>
</feature>
<feature type="transmembrane region" description="Helical" evidence="1">
    <location>
        <begin position="121"/>
        <end position="145"/>
    </location>
</feature>
<evidence type="ECO:0000256" key="1">
    <source>
        <dbReference type="SAM" id="Phobius"/>
    </source>
</evidence>
<keyword evidence="1" id="KW-0472">Membrane</keyword>
<feature type="domain" description="Nucleoside transporter/FeoB GTPase Gate" evidence="2">
    <location>
        <begin position="183"/>
        <end position="272"/>
    </location>
</feature>
<dbReference type="Proteomes" id="UP000318065">
    <property type="component" value="Chromosome"/>
</dbReference>
<gene>
    <name evidence="3" type="primary">yvoD</name>
    <name evidence="3" type="ORF">RxyAA322_27140</name>
</gene>
<dbReference type="OrthoDB" id="9779080at2"/>
<dbReference type="RefSeq" id="WP_143528820.1">
    <property type="nucleotide sequence ID" value="NZ_AP019791.1"/>
</dbReference>
<name>A0A510HLH2_9ACTN</name>
<dbReference type="InterPro" id="IPR011642">
    <property type="entry name" value="Gate_dom"/>
</dbReference>
<dbReference type="AlphaFoldDB" id="A0A510HLH2"/>
<keyword evidence="1" id="KW-1133">Transmembrane helix</keyword>
<proteinExistence type="predicted"/>
<sequence>MGTVSKVLRAVSWAEGLRSGLRTTWELGVVIFPVTVAVVLLRFTPAYGLLLEALAPAMGLFGLPGEAAVPLVLGNLLNLYAAIGAILAMELTVKQVFTLALMLGFSHMLPVESAICRRVGVSVLLVVGFRLGLAAAAGLAVAWLWDGGRQRARYGLAAPAAEEPSGWGEALFDALRTAAEGILQLALIVVPVMFLIQILRDLGALQRFAALMRPLMRPLGIAPRGAVTMAGGLVFGLAFGAGIILEQAREQRFSRREITLIALFLCACHAVIEDTLIFVPLGIDVLPLLAIRLLAAVALVFVIARLWPAEREEGRDARDQPS</sequence>
<evidence type="ECO:0000259" key="2">
    <source>
        <dbReference type="Pfam" id="PF07670"/>
    </source>
</evidence>
<organism evidence="3 4">
    <name type="scientific">Rubrobacter xylanophilus</name>
    <dbReference type="NCBI Taxonomy" id="49319"/>
    <lineage>
        <taxon>Bacteria</taxon>
        <taxon>Bacillati</taxon>
        <taxon>Actinomycetota</taxon>
        <taxon>Rubrobacteria</taxon>
        <taxon>Rubrobacterales</taxon>
        <taxon>Rubrobacteraceae</taxon>
        <taxon>Rubrobacter</taxon>
    </lineage>
</organism>
<dbReference type="Pfam" id="PF07670">
    <property type="entry name" value="Gate"/>
    <property type="match status" value="1"/>
</dbReference>
<evidence type="ECO:0000313" key="4">
    <source>
        <dbReference type="Proteomes" id="UP000318065"/>
    </source>
</evidence>
<feature type="transmembrane region" description="Helical" evidence="1">
    <location>
        <begin position="289"/>
        <end position="308"/>
    </location>
</feature>
<reference evidence="3" key="1">
    <citation type="journal article" date="2019" name="Microbiol. Resour. Announc.">
        <title>Complete Genome Sequence of Rubrobacter xylanophilus Strain AA3-22, Isolated from Arima Onsen in Japan.</title>
        <authorList>
            <person name="Tomariguchi N."/>
            <person name="Miyazaki K."/>
        </authorList>
    </citation>
    <scope>NUCLEOTIDE SEQUENCE [LARGE SCALE GENOMIC DNA]</scope>
    <source>
        <strain evidence="3">AA3-22</strain>
    </source>
</reference>
<evidence type="ECO:0000313" key="3">
    <source>
        <dbReference type="EMBL" id="BBL80860.1"/>
    </source>
</evidence>
<keyword evidence="4" id="KW-1185">Reference proteome</keyword>
<feature type="transmembrane region" description="Helical" evidence="1">
    <location>
        <begin position="257"/>
        <end position="283"/>
    </location>
</feature>
<dbReference type="EMBL" id="AP019791">
    <property type="protein sequence ID" value="BBL80860.1"/>
    <property type="molecule type" value="Genomic_DNA"/>
</dbReference>
<feature type="transmembrane region" description="Helical" evidence="1">
    <location>
        <begin position="219"/>
        <end position="245"/>
    </location>
</feature>
<keyword evidence="1" id="KW-0812">Transmembrane</keyword>
<feature type="transmembrane region" description="Helical" evidence="1">
    <location>
        <begin position="27"/>
        <end position="47"/>
    </location>
</feature>
<protein>
    <submittedName>
        <fullName evidence="3">Putative membrane protein YvoD</fullName>
    </submittedName>
</protein>
<accession>A0A510HLH2</accession>